<dbReference type="AlphaFoldDB" id="A0A4Y9FW52"/>
<evidence type="ECO:0008006" key="3">
    <source>
        <dbReference type="Google" id="ProtNLM"/>
    </source>
</evidence>
<name>A0A4Y9FW52_9MICO</name>
<reference evidence="1 2" key="1">
    <citation type="submission" date="2019-03" db="EMBL/GenBank/DDBJ databases">
        <title>Diversity of the mouse oral microbiome.</title>
        <authorList>
            <person name="Joseph S."/>
            <person name="Aduse-Opoku J."/>
            <person name="Curtis M."/>
            <person name="Wade W."/>
            <person name="Hashim A."/>
        </authorList>
    </citation>
    <scope>NUCLEOTIDE SEQUENCE [LARGE SCALE GENOMIC DNA]</scope>
    <source>
        <strain evidence="1 2">P1012</strain>
    </source>
</reference>
<feature type="non-terminal residue" evidence="1">
    <location>
        <position position="1097"/>
    </location>
</feature>
<dbReference type="EMBL" id="SPQB01000014">
    <property type="protein sequence ID" value="TFU33095.1"/>
    <property type="molecule type" value="Genomic_DNA"/>
</dbReference>
<protein>
    <recommendedName>
        <fullName evidence="3">Toprim domain-containing protein</fullName>
    </recommendedName>
</protein>
<evidence type="ECO:0000313" key="2">
    <source>
        <dbReference type="Proteomes" id="UP000298358"/>
    </source>
</evidence>
<comment type="caution">
    <text evidence="1">The sequence shown here is derived from an EMBL/GenBank/DDBJ whole genome shotgun (WGS) entry which is preliminary data.</text>
</comment>
<gene>
    <name evidence="1" type="ORF">E4U02_07740</name>
</gene>
<keyword evidence="2" id="KW-1185">Reference proteome</keyword>
<dbReference type="Proteomes" id="UP000298358">
    <property type="component" value="Unassembled WGS sequence"/>
</dbReference>
<sequence>MSLPDDRRRSIDRVWDALDARGFKPAPLRGNHFLALCPVHDDKKRSLHVSYDAADEKTLIRCYADCDNRDIVATLDLTFSDLFDKPMERSDGDRKAQKPRAPRVKLPERITKDDAVDDGQLEDLSKAKWERVRTYEYARPDGVVVQKVHREETTLDGRRHKRFTQQFLSAAGRFVSRKPKGFEPTLYRAGSVVDAIAAGKPVWLLEGEKDVDNAVAIGLVATTNAQGSGSFPESLAAMFAGGEVHVVMDNDVAGYKRGVHLHELLTPIASDVRLWLPAVEVDKADLTDHLEAGHGVKDLVPLSVDDAKMMVAAGEARQMVKRIEVCKREVIAQVLREAEDSTTNGHLWAQEALKRWERLYELSNVPASPKGYSRRGAASLEEFRKLRSDTAAVVVEAYAIAEFPAPAHVRDVADELAEEIPVSTAERRFYGHDKSTDYYGVVPGHNRAIFRVKHGETVRIRFDSDGKPRFDTVMEGWGQVLATYVEDDDVEGGTTKPIHEMTVKFERWIRGQDGKPLFGDDGHELIETAIVSWDNEQIQKGTWVEALPWNNMLAMTGKQGREIAFKALFEARPSPRYRTPVYTATGWRTDPDGNPFFITEGKKITADGANEVHTSLAAGAETFELPDPTDDVEQLRKAWQEAVIPVAQKLPARVMAPLFGVVWRSVFKRVPMVTYACGGAGSGKTATARLAMHFLAPQLMPQGMSDNAPTATLSATHGASTALGLAGALSTMKDVTALLDDVTATDGNAQAVMEKFAGIARSSFGRLPRTKSSRLGKSFNTAPIRATIIATGEVSFIGSGMQRLFEISMQPGELGNPREIFPYLESEEQREQRGLLGASLIQWLCSHRDKIDEEIKAARKDPNHPDNVDVLWEERMKTLPHTDEIKGRLILGLIPMEHGIRLMLRMLRDRGVISKAEADAFYEWSIAGLLEAARRQDSVGRDAGVQALHYIREALSFGQGHLTDPEGNPPQDAENFGWQKRRSTGSMGIPQDNYVPSSHHIGVIKDDRVYLVPSLTLSAIKKISRDAGEGFNETTTSLGSIFAGRGWIETAKDGKRQVTRWVLGKAQRVWDFPLDLVLGRDEDGGTDPSTEIPAPSP</sequence>
<proteinExistence type="predicted"/>
<organism evidence="1 2">
    <name type="scientific">Microbacterium paludicola</name>
    <dbReference type="NCBI Taxonomy" id="300019"/>
    <lineage>
        <taxon>Bacteria</taxon>
        <taxon>Bacillati</taxon>
        <taxon>Actinomycetota</taxon>
        <taxon>Actinomycetes</taxon>
        <taxon>Micrococcales</taxon>
        <taxon>Microbacteriaceae</taxon>
        <taxon>Microbacterium</taxon>
    </lineage>
</organism>
<dbReference type="CDD" id="cd01029">
    <property type="entry name" value="TOPRIM_primases"/>
    <property type="match status" value="1"/>
</dbReference>
<accession>A0A4Y9FW52</accession>
<dbReference type="InterPro" id="IPR034154">
    <property type="entry name" value="TOPRIM_DnaG/twinkle"/>
</dbReference>
<evidence type="ECO:0000313" key="1">
    <source>
        <dbReference type="EMBL" id="TFU33095.1"/>
    </source>
</evidence>